<dbReference type="Proteomes" id="UP001292368">
    <property type="component" value="Unassembled WGS sequence"/>
</dbReference>
<dbReference type="RefSeq" id="WP_322382329.1">
    <property type="nucleotide sequence ID" value="NZ_WNVM01000451.1"/>
</dbReference>
<name>A0AAW9IKN4_CLOPF</name>
<comment type="caution">
    <text evidence="1">The sequence shown here is derived from an EMBL/GenBank/DDBJ whole genome shotgun (WGS) entry which is preliminary data.</text>
</comment>
<evidence type="ECO:0000313" key="2">
    <source>
        <dbReference type="Proteomes" id="UP001292368"/>
    </source>
</evidence>
<evidence type="ECO:0008006" key="3">
    <source>
        <dbReference type="Google" id="ProtNLM"/>
    </source>
</evidence>
<dbReference type="EMBL" id="WNVM01000451">
    <property type="protein sequence ID" value="MDZ5010500.1"/>
    <property type="molecule type" value="Genomic_DNA"/>
</dbReference>
<reference evidence="1" key="1">
    <citation type="submission" date="2019-11" db="EMBL/GenBank/DDBJ databases">
        <title>Characterization of Clostridium perfringens isolates from swine manure treated agricultural soils.</title>
        <authorList>
            <person name="Wushke S.T."/>
        </authorList>
    </citation>
    <scope>NUCLEOTIDE SEQUENCE</scope>
    <source>
        <strain evidence="1">V2</strain>
    </source>
</reference>
<proteinExistence type="predicted"/>
<evidence type="ECO:0000313" key="1">
    <source>
        <dbReference type="EMBL" id="MDZ5010500.1"/>
    </source>
</evidence>
<sequence>MLENIKNQYEASKEWERSYYENFKGNYNNYDLYGSYQSNKNSNHNEEDKSKYKKLYKTLAKAYHTDIVKDEAEKKNFILEIENAISLIKPKVGENYLIENCNEKRKFNNAVKEVKKVNVSIVEH</sequence>
<dbReference type="AlphaFoldDB" id="A0AAW9IKN4"/>
<gene>
    <name evidence="1" type="ORF">GNF77_16675</name>
</gene>
<protein>
    <recommendedName>
        <fullName evidence="3">J domain-containing protein</fullName>
    </recommendedName>
</protein>
<accession>A0AAW9IKN4</accession>
<organism evidence="1 2">
    <name type="scientific">Clostridium perfringens</name>
    <dbReference type="NCBI Taxonomy" id="1502"/>
    <lineage>
        <taxon>Bacteria</taxon>
        <taxon>Bacillati</taxon>
        <taxon>Bacillota</taxon>
        <taxon>Clostridia</taxon>
        <taxon>Eubacteriales</taxon>
        <taxon>Clostridiaceae</taxon>
        <taxon>Clostridium</taxon>
    </lineage>
</organism>